<name>A0A327NP61_9BACT</name>
<dbReference type="Proteomes" id="UP000249016">
    <property type="component" value="Unassembled WGS sequence"/>
</dbReference>
<feature type="domain" description="OmpR/PhoB-type" evidence="7">
    <location>
        <begin position="129"/>
        <end position="232"/>
    </location>
</feature>
<feature type="domain" description="Response regulatory" evidence="6">
    <location>
        <begin position="3"/>
        <end position="117"/>
    </location>
</feature>
<keyword evidence="9" id="KW-1185">Reference proteome</keyword>
<dbReference type="GO" id="GO:0032993">
    <property type="term" value="C:protein-DNA complex"/>
    <property type="evidence" value="ECO:0007669"/>
    <property type="project" value="TreeGrafter"/>
</dbReference>
<proteinExistence type="predicted"/>
<dbReference type="Gene3D" id="1.10.10.10">
    <property type="entry name" value="Winged helix-like DNA-binding domain superfamily/Winged helix DNA-binding domain"/>
    <property type="match status" value="1"/>
</dbReference>
<dbReference type="EMBL" id="QLII01000001">
    <property type="protein sequence ID" value="RAI76573.1"/>
    <property type="molecule type" value="Genomic_DNA"/>
</dbReference>
<keyword evidence="1 4" id="KW-0597">Phosphoprotein</keyword>
<dbReference type="CDD" id="cd00383">
    <property type="entry name" value="trans_reg_C"/>
    <property type="match status" value="1"/>
</dbReference>
<evidence type="ECO:0000256" key="5">
    <source>
        <dbReference type="PROSITE-ProRule" id="PRU01091"/>
    </source>
</evidence>
<dbReference type="PANTHER" id="PTHR48111">
    <property type="entry name" value="REGULATOR OF RPOS"/>
    <property type="match status" value="1"/>
</dbReference>
<dbReference type="SUPFAM" id="SSF52172">
    <property type="entry name" value="CheY-like"/>
    <property type="match status" value="1"/>
</dbReference>
<dbReference type="OrthoDB" id="5343479at2"/>
<dbReference type="PROSITE" id="PS51755">
    <property type="entry name" value="OMPR_PHOB"/>
    <property type="match status" value="1"/>
</dbReference>
<sequence>MPTILLVEDDPNLGQLVQEYLTMKGYPTDRAVNGDQGLQLFMGGNYDLCIFDVMMPKKDGFTLAKEVRMGHRDVPIIFLTAKSMQEDTIQGFKVGADDYMTKPFSMEELLLRIQAILRRYQRSTDSVEATIYQIGSLSFDYPHQLLSRKTDAATESQPQKLTSKESELLKLLAQNLNQPVSRSFALKMVWGDDSYFNARSMDVYVTKLRKYLKEDPTVQLVNVHGEGFKLIV</sequence>
<evidence type="ECO:0000313" key="9">
    <source>
        <dbReference type="Proteomes" id="UP000249016"/>
    </source>
</evidence>
<dbReference type="Pfam" id="PF00486">
    <property type="entry name" value="Trans_reg_C"/>
    <property type="match status" value="1"/>
</dbReference>
<dbReference type="InterPro" id="IPR039420">
    <property type="entry name" value="WalR-like"/>
</dbReference>
<dbReference type="PANTHER" id="PTHR48111:SF40">
    <property type="entry name" value="PHOSPHATE REGULON TRANSCRIPTIONAL REGULATORY PROTEIN PHOB"/>
    <property type="match status" value="1"/>
</dbReference>
<evidence type="ECO:0000256" key="4">
    <source>
        <dbReference type="PROSITE-ProRule" id="PRU00169"/>
    </source>
</evidence>
<dbReference type="GO" id="GO:0005829">
    <property type="term" value="C:cytosol"/>
    <property type="evidence" value="ECO:0007669"/>
    <property type="project" value="TreeGrafter"/>
</dbReference>
<dbReference type="GO" id="GO:0006355">
    <property type="term" value="P:regulation of DNA-templated transcription"/>
    <property type="evidence" value="ECO:0007669"/>
    <property type="project" value="InterPro"/>
</dbReference>
<dbReference type="SUPFAM" id="SSF46894">
    <property type="entry name" value="C-terminal effector domain of the bipartite response regulators"/>
    <property type="match status" value="1"/>
</dbReference>
<keyword evidence="3 5" id="KW-0238">DNA-binding</keyword>
<keyword evidence="2" id="KW-0902">Two-component regulatory system</keyword>
<dbReference type="InterPro" id="IPR036388">
    <property type="entry name" value="WH-like_DNA-bd_sf"/>
</dbReference>
<dbReference type="GO" id="GO:0000976">
    <property type="term" value="F:transcription cis-regulatory region binding"/>
    <property type="evidence" value="ECO:0007669"/>
    <property type="project" value="TreeGrafter"/>
</dbReference>
<gene>
    <name evidence="8" type="ORF">HMF3257_24775</name>
</gene>
<feature type="DNA-binding region" description="OmpR/PhoB-type" evidence="5">
    <location>
        <begin position="129"/>
        <end position="232"/>
    </location>
</feature>
<dbReference type="SMART" id="SM00862">
    <property type="entry name" value="Trans_reg_C"/>
    <property type="match status" value="1"/>
</dbReference>
<comment type="caution">
    <text evidence="8">The sequence shown here is derived from an EMBL/GenBank/DDBJ whole genome shotgun (WGS) entry which is preliminary data.</text>
</comment>
<dbReference type="SMART" id="SM00448">
    <property type="entry name" value="REC"/>
    <property type="match status" value="1"/>
</dbReference>
<dbReference type="InterPro" id="IPR001789">
    <property type="entry name" value="Sig_transdc_resp-reg_receiver"/>
</dbReference>
<evidence type="ECO:0000313" key="8">
    <source>
        <dbReference type="EMBL" id="RAI76573.1"/>
    </source>
</evidence>
<dbReference type="AlphaFoldDB" id="A0A327NP61"/>
<dbReference type="InterPro" id="IPR016032">
    <property type="entry name" value="Sig_transdc_resp-reg_C-effctor"/>
</dbReference>
<dbReference type="RefSeq" id="WP_111346364.1">
    <property type="nucleotide sequence ID" value="NZ_QLII01000001.1"/>
</dbReference>
<dbReference type="Gene3D" id="6.10.250.690">
    <property type="match status" value="1"/>
</dbReference>
<dbReference type="PROSITE" id="PS50110">
    <property type="entry name" value="RESPONSE_REGULATORY"/>
    <property type="match status" value="1"/>
</dbReference>
<dbReference type="GO" id="GO:0000156">
    <property type="term" value="F:phosphorelay response regulator activity"/>
    <property type="evidence" value="ECO:0007669"/>
    <property type="project" value="TreeGrafter"/>
</dbReference>
<accession>A0A327NP61</accession>
<feature type="modified residue" description="4-aspartylphosphate" evidence="4">
    <location>
        <position position="52"/>
    </location>
</feature>
<dbReference type="InterPro" id="IPR011006">
    <property type="entry name" value="CheY-like_superfamily"/>
</dbReference>
<organism evidence="8 9">
    <name type="scientific">Spirosoma telluris</name>
    <dbReference type="NCBI Taxonomy" id="2183553"/>
    <lineage>
        <taxon>Bacteria</taxon>
        <taxon>Pseudomonadati</taxon>
        <taxon>Bacteroidota</taxon>
        <taxon>Cytophagia</taxon>
        <taxon>Cytophagales</taxon>
        <taxon>Cytophagaceae</taxon>
        <taxon>Spirosoma</taxon>
    </lineage>
</organism>
<dbReference type="FunFam" id="3.40.50.2300:FF:000073">
    <property type="entry name" value="DNA-binding response regulator RprY"/>
    <property type="match status" value="1"/>
</dbReference>
<dbReference type="Gene3D" id="3.40.50.2300">
    <property type="match status" value="1"/>
</dbReference>
<evidence type="ECO:0000256" key="2">
    <source>
        <dbReference type="ARBA" id="ARBA00023012"/>
    </source>
</evidence>
<evidence type="ECO:0000259" key="6">
    <source>
        <dbReference type="PROSITE" id="PS50110"/>
    </source>
</evidence>
<reference evidence="8 9" key="1">
    <citation type="submission" date="2018-06" db="EMBL/GenBank/DDBJ databases">
        <title>Spirosoma sp. HMF3257 Genome sequencing and assembly.</title>
        <authorList>
            <person name="Kang H."/>
            <person name="Cha I."/>
            <person name="Kim H."/>
            <person name="Kang J."/>
            <person name="Joh K."/>
        </authorList>
    </citation>
    <scope>NUCLEOTIDE SEQUENCE [LARGE SCALE GENOMIC DNA]</scope>
    <source>
        <strain evidence="8 9">HMF3257</strain>
    </source>
</reference>
<dbReference type="Pfam" id="PF00072">
    <property type="entry name" value="Response_reg"/>
    <property type="match status" value="1"/>
</dbReference>
<dbReference type="InterPro" id="IPR001867">
    <property type="entry name" value="OmpR/PhoB-type_DNA-bd"/>
</dbReference>
<evidence type="ECO:0000256" key="3">
    <source>
        <dbReference type="ARBA" id="ARBA00023125"/>
    </source>
</evidence>
<evidence type="ECO:0000259" key="7">
    <source>
        <dbReference type="PROSITE" id="PS51755"/>
    </source>
</evidence>
<evidence type="ECO:0000256" key="1">
    <source>
        <dbReference type="ARBA" id="ARBA00022553"/>
    </source>
</evidence>
<protein>
    <submittedName>
        <fullName evidence="8">DNA-binding response regulator</fullName>
    </submittedName>
</protein>